<keyword evidence="2" id="KW-0970">Cilium biogenesis/degradation</keyword>
<gene>
    <name evidence="4" type="ORF">X801_01220</name>
</gene>
<dbReference type="PANTHER" id="PTHR33724:SF1">
    <property type="entry name" value="INTRAFLAGELLAR TRANSPORT PROTEIN 43 HOMOLOG"/>
    <property type="match status" value="1"/>
</dbReference>
<dbReference type="Pfam" id="PF15305">
    <property type="entry name" value="IFT43"/>
    <property type="match status" value="1"/>
</dbReference>
<dbReference type="GO" id="GO:0005929">
    <property type="term" value="C:cilium"/>
    <property type="evidence" value="ECO:0007669"/>
    <property type="project" value="TreeGrafter"/>
</dbReference>
<feature type="region of interest" description="Disordered" evidence="3">
    <location>
        <begin position="1"/>
        <end position="93"/>
    </location>
</feature>
<dbReference type="EMBL" id="KV891662">
    <property type="protein sequence ID" value="OON22876.1"/>
    <property type="molecule type" value="Genomic_DNA"/>
</dbReference>
<feature type="compositionally biased region" description="Basic and acidic residues" evidence="3">
    <location>
        <begin position="28"/>
        <end position="40"/>
    </location>
</feature>
<dbReference type="Proteomes" id="UP000243686">
    <property type="component" value="Unassembled WGS sequence"/>
</dbReference>
<dbReference type="PANTHER" id="PTHR33724">
    <property type="entry name" value="INTRAFLAGELLAR TRANSPORT PROTEIN 43 HOMOLOG"/>
    <property type="match status" value="1"/>
</dbReference>
<accession>A0A1S8X879</accession>
<dbReference type="InterPro" id="IPR029302">
    <property type="entry name" value="IFT43"/>
</dbReference>
<dbReference type="GO" id="GO:0030991">
    <property type="term" value="C:intraciliary transport particle A"/>
    <property type="evidence" value="ECO:0007669"/>
    <property type="project" value="InterPro"/>
</dbReference>
<evidence type="ECO:0000256" key="2">
    <source>
        <dbReference type="ARBA" id="ARBA00022794"/>
    </source>
</evidence>
<evidence type="ECO:0000256" key="1">
    <source>
        <dbReference type="ARBA" id="ARBA00007563"/>
    </source>
</evidence>
<evidence type="ECO:0000313" key="4">
    <source>
        <dbReference type="EMBL" id="OON22876.1"/>
    </source>
</evidence>
<evidence type="ECO:0000313" key="5">
    <source>
        <dbReference type="Proteomes" id="UP000243686"/>
    </source>
</evidence>
<organism evidence="4 5">
    <name type="scientific">Opisthorchis viverrini</name>
    <name type="common">Southeast Asian liver fluke</name>
    <dbReference type="NCBI Taxonomy" id="6198"/>
    <lineage>
        <taxon>Eukaryota</taxon>
        <taxon>Metazoa</taxon>
        <taxon>Spiralia</taxon>
        <taxon>Lophotrochozoa</taxon>
        <taxon>Platyhelminthes</taxon>
        <taxon>Trematoda</taxon>
        <taxon>Digenea</taxon>
        <taxon>Opisthorchiida</taxon>
        <taxon>Opisthorchiata</taxon>
        <taxon>Opisthorchiidae</taxon>
        <taxon>Opisthorchis</taxon>
    </lineage>
</organism>
<reference evidence="4 5" key="1">
    <citation type="submission" date="2015-03" db="EMBL/GenBank/DDBJ databases">
        <title>Draft genome of the nematode, Opisthorchis viverrini.</title>
        <authorList>
            <person name="Mitreva M."/>
        </authorList>
    </citation>
    <scope>NUCLEOTIDE SEQUENCE [LARGE SCALE GENOMIC DNA]</scope>
    <source>
        <strain evidence="4">Khon Kaen</strain>
    </source>
</reference>
<name>A0A1S8X879_OPIVI</name>
<protein>
    <submittedName>
        <fullName evidence="4">Uncharacterized protein</fullName>
    </submittedName>
</protein>
<proteinExistence type="inferred from homology"/>
<keyword evidence="5" id="KW-1185">Reference proteome</keyword>
<evidence type="ECO:0000256" key="3">
    <source>
        <dbReference type="SAM" id="MobiDB-lite"/>
    </source>
</evidence>
<dbReference type="GO" id="GO:0035721">
    <property type="term" value="P:intraciliary retrograde transport"/>
    <property type="evidence" value="ECO:0007669"/>
    <property type="project" value="TreeGrafter"/>
</dbReference>
<dbReference type="AlphaFoldDB" id="A0A1S8X879"/>
<comment type="similarity">
    <text evidence="1">Belongs to the IFT43 family.</text>
</comment>
<sequence length="184" mass="20352">MIDEIDFDRKQSKEHPHKRQPVDTISPTEDKLSTSLEKSESLISKPPSRKLGGWGKEGTVQGILHGRRAQPQLPNSSGILTFKGDSDSDDEMNIPVIPDVTDKEQLQSSPLTAEPPNVPMSRLLSYQELNAELKQGVAFQLLDNEINLKLLTNFLSPESAVQEGKLLLRNQGNKPVTNVTFKAA</sequence>